<dbReference type="GO" id="GO:0005634">
    <property type="term" value="C:nucleus"/>
    <property type="evidence" value="ECO:0000318"/>
    <property type="project" value="GO_Central"/>
</dbReference>
<sequence length="524" mass="59359">MSEVVADRVPWCGAACVGRTEMQRVLSEQRGREASSERNREMERGSRAGEGRRRAAGGGSPRLLDCTRRGNPLGRAVMGRSAFHFEFFFSFPRRLVGGVLVRVRPHRDRNRSSSCASSSRLLGREERRKRGEARLEAMAAALEFLEAQGATRPELAEWYTALADLYQRKLWHQLTLKLDQFLALAVVQAGDALIQLYNHFISDFETKINLLKFAHFTVVVSRQYSDKDAGINYLEGVISKLHETRESRVEEPILYVKMQIANFLLEKGDQKECKKLLDEGKNTLDSMVDVDPSVHATYYWICSQYHKVCQDYSEFYKSALLYLAYTTVESLSEPFKQNLAFDLSLAALLGDNIYNFGELLAHPIIHSLVGTAVEWIYHMLQAFNSGNLALYQELCKVHITALTAQPALVQKERELLEKINILCLMEIIFSRASEDRTIPLSTIAEQTRLSVEDVEYLLMKSLSAHLIEGIIDQVDGTVHVSWVQPRVLGVDQVKSLRDRLDTWVGKVHTTLLSVEAETPDLISS</sequence>
<evidence type="ECO:0000256" key="4">
    <source>
        <dbReference type="ARBA" id="ARBA00022990"/>
    </source>
</evidence>
<dbReference type="PANTHER" id="PTHR10539">
    <property type="entry name" value="26S PROTEASOME NON-ATPASE REGULATORY SUBUNIT 13"/>
    <property type="match status" value="1"/>
</dbReference>
<evidence type="ECO:0000256" key="3">
    <source>
        <dbReference type="ARBA" id="ARBA00022942"/>
    </source>
</evidence>
<evidence type="ECO:0000313" key="10">
    <source>
        <dbReference type="Proteomes" id="UP000008810"/>
    </source>
</evidence>
<keyword evidence="3" id="KW-0647">Proteasome</keyword>
<proteinExistence type="inferred from homology"/>
<gene>
    <name evidence="8" type="ORF">BRADI_5g20220v3</name>
</gene>
<evidence type="ECO:0000256" key="5">
    <source>
        <dbReference type="ARBA" id="ARBA00064920"/>
    </source>
</evidence>
<dbReference type="InterPro" id="IPR054179">
    <property type="entry name" value="PSD13_N"/>
</dbReference>
<dbReference type="GO" id="GO:0005829">
    <property type="term" value="C:cytosol"/>
    <property type="evidence" value="ECO:0000318"/>
    <property type="project" value="GO_Central"/>
</dbReference>
<dbReference type="PANTHER" id="PTHR10539:SF3">
    <property type="entry name" value="PCI DOMAIN-CONTAINING PROTEIN"/>
    <property type="match status" value="1"/>
</dbReference>
<dbReference type="GO" id="GO:0006511">
    <property type="term" value="P:ubiquitin-dependent protein catabolic process"/>
    <property type="evidence" value="ECO:0000318"/>
    <property type="project" value="GO_Central"/>
</dbReference>
<dbReference type="SMART" id="SM00088">
    <property type="entry name" value="PINT"/>
    <property type="match status" value="1"/>
</dbReference>
<dbReference type="InterPro" id="IPR035298">
    <property type="entry name" value="PSMD13"/>
</dbReference>
<evidence type="ECO:0000313" key="8">
    <source>
        <dbReference type="EMBL" id="KQJ84338.1"/>
    </source>
</evidence>
<dbReference type="Pfam" id="PF22037">
    <property type="entry name" value="PSD13_N"/>
    <property type="match status" value="1"/>
</dbReference>
<reference evidence="8" key="2">
    <citation type="submission" date="2017-06" db="EMBL/GenBank/DDBJ databases">
        <title>WGS assembly of Brachypodium distachyon.</title>
        <authorList>
            <consortium name="The International Brachypodium Initiative"/>
            <person name="Lucas S."/>
            <person name="Harmon-Smith M."/>
            <person name="Lail K."/>
            <person name="Tice H."/>
            <person name="Grimwood J."/>
            <person name="Bruce D."/>
            <person name="Barry K."/>
            <person name="Shu S."/>
            <person name="Lindquist E."/>
            <person name="Wang M."/>
            <person name="Pitluck S."/>
            <person name="Vogel J.P."/>
            <person name="Garvin D.F."/>
            <person name="Mockler T.C."/>
            <person name="Schmutz J."/>
            <person name="Rokhsar D."/>
            <person name="Bevan M.W."/>
        </authorList>
    </citation>
    <scope>NUCLEOTIDE SEQUENCE</scope>
    <source>
        <strain evidence="8">Bd21</strain>
    </source>
</reference>
<dbReference type="EMBL" id="CM000884">
    <property type="protein sequence ID" value="KQJ84338.1"/>
    <property type="molecule type" value="Genomic_DNA"/>
</dbReference>
<comment type="subunit">
    <text evidence="5">Component of the 19S regulatory particle (RP/PA700) lid subcomplex of the 26S proteasome. The 26S proteasome is composed of a core protease (CP), known as the 20S proteasome, capped at one or both ends by the 19S regulatory particle (RP/PA700). The RP/PA700 complex is composed of at least 17 different subunits in two subcomplexes, the base and the lid, which form the portions proximal and distal to the 20S proteolytic core, respectively.</text>
</comment>
<comment type="similarity">
    <text evidence="2">Belongs to the proteasome subunit S11 family.</text>
</comment>
<organism evidence="8">
    <name type="scientific">Brachypodium distachyon</name>
    <name type="common">Purple false brome</name>
    <name type="synonym">Trachynia distachya</name>
    <dbReference type="NCBI Taxonomy" id="15368"/>
    <lineage>
        <taxon>Eukaryota</taxon>
        <taxon>Viridiplantae</taxon>
        <taxon>Streptophyta</taxon>
        <taxon>Embryophyta</taxon>
        <taxon>Tracheophyta</taxon>
        <taxon>Spermatophyta</taxon>
        <taxon>Magnoliopsida</taxon>
        <taxon>Liliopsida</taxon>
        <taxon>Poales</taxon>
        <taxon>Poaceae</taxon>
        <taxon>BOP clade</taxon>
        <taxon>Pooideae</taxon>
        <taxon>Stipodae</taxon>
        <taxon>Brachypodieae</taxon>
        <taxon>Brachypodium</taxon>
    </lineage>
</organism>
<dbReference type="Proteomes" id="UP000008810">
    <property type="component" value="Chromosome 5"/>
</dbReference>
<comment type="function">
    <text evidence="1">Acts as a regulatory subunit of the 26S proteasome which is involved in the ATP-dependent degradation of ubiquitinated proteins.</text>
</comment>
<feature type="domain" description="PCI" evidence="7">
    <location>
        <begin position="312"/>
        <end position="485"/>
    </location>
</feature>
<dbReference type="InterPro" id="IPR036390">
    <property type="entry name" value="WH_DNA-bd_sf"/>
</dbReference>
<keyword evidence="4" id="KW-0007">Acetylation</keyword>
<reference evidence="9" key="3">
    <citation type="submission" date="2018-08" db="UniProtKB">
        <authorList>
            <consortium name="EnsemblPlants"/>
        </authorList>
    </citation>
    <scope>IDENTIFICATION</scope>
    <source>
        <strain evidence="9">cv. Bd21</strain>
    </source>
</reference>
<dbReference type="InterPro" id="IPR000717">
    <property type="entry name" value="PCI_dom"/>
</dbReference>
<protein>
    <recommendedName>
        <fullName evidence="7">PCI domain-containing protein</fullName>
    </recommendedName>
</protein>
<dbReference type="Pfam" id="PF01399">
    <property type="entry name" value="PCI"/>
    <property type="match status" value="1"/>
</dbReference>
<feature type="region of interest" description="Disordered" evidence="6">
    <location>
        <begin position="24"/>
        <end position="64"/>
    </location>
</feature>
<dbReference type="InParanoid" id="A0A0Q3GTJ7"/>
<dbReference type="SUPFAM" id="SSF46785">
    <property type="entry name" value="Winged helix' DNA-binding domain"/>
    <property type="match status" value="1"/>
</dbReference>
<evidence type="ECO:0000256" key="2">
    <source>
        <dbReference type="ARBA" id="ARBA00006207"/>
    </source>
</evidence>
<evidence type="ECO:0000256" key="6">
    <source>
        <dbReference type="SAM" id="MobiDB-lite"/>
    </source>
</evidence>
<dbReference type="ExpressionAtlas" id="A0A0Q3GTJ7">
    <property type="expression patterns" value="baseline and differential"/>
</dbReference>
<evidence type="ECO:0000259" key="7">
    <source>
        <dbReference type="PROSITE" id="PS50250"/>
    </source>
</evidence>
<dbReference type="AlphaFoldDB" id="A0A0Q3GTJ7"/>
<dbReference type="STRING" id="15368.A0A0Q3GTJ7"/>
<dbReference type="GO" id="GO:0008541">
    <property type="term" value="C:proteasome regulatory particle, lid subcomplex"/>
    <property type="evidence" value="ECO:0000318"/>
    <property type="project" value="GO_Central"/>
</dbReference>
<dbReference type="OrthoDB" id="625972at2759"/>
<feature type="compositionally biased region" description="Basic and acidic residues" evidence="6">
    <location>
        <begin position="27"/>
        <end position="53"/>
    </location>
</feature>
<evidence type="ECO:0000313" key="9">
    <source>
        <dbReference type="EnsemblPlants" id="KQJ84338"/>
    </source>
</evidence>
<dbReference type="EnsemblPlants" id="KQJ84338">
    <property type="protein sequence ID" value="KQJ84338"/>
    <property type="gene ID" value="BRADI_5g20220v3"/>
</dbReference>
<keyword evidence="10" id="KW-1185">Reference proteome</keyword>
<dbReference type="FunFam" id="1.25.40.570:FF:000024">
    <property type="entry name" value="26S proteasome non-ATPase regulatory subunit 13 homolog B"/>
    <property type="match status" value="1"/>
</dbReference>
<dbReference type="Gramene" id="KQJ84338">
    <property type="protein sequence ID" value="KQJ84338"/>
    <property type="gene ID" value="BRADI_5g20220v3"/>
</dbReference>
<reference evidence="8 9" key="1">
    <citation type="journal article" date="2010" name="Nature">
        <title>Genome sequencing and analysis of the model grass Brachypodium distachyon.</title>
        <authorList>
            <consortium name="International Brachypodium Initiative"/>
        </authorList>
    </citation>
    <scope>NUCLEOTIDE SEQUENCE [LARGE SCALE GENOMIC DNA]</scope>
    <source>
        <strain evidence="8 9">Bd21</strain>
    </source>
</reference>
<dbReference type="PROSITE" id="PS50250">
    <property type="entry name" value="PCI"/>
    <property type="match status" value="1"/>
</dbReference>
<dbReference type="GO" id="GO:0005198">
    <property type="term" value="F:structural molecule activity"/>
    <property type="evidence" value="ECO:0000318"/>
    <property type="project" value="GO_Central"/>
</dbReference>
<accession>A0A0Q3GTJ7</accession>
<name>A0A0Q3GTJ7_BRADI</name>
<evidence type="ECO:0000256" key="1">
    <source>
        <dbReference type="ARBA" id="ARBA00002187"/>
    </source>
</evidence>